<dbReference type="GO" id="GO:0005886">
    <property type="term" value="C:plasma membrane"/>
    <property type="evidence" value="ECO:0007669"/>
    <property type="project" value="UniProtKB-SubCell"/>
</dbReference>
<feature type="transmembrane region" description="Helical" evidence="7">
    <location>
        <begin position="218"/>
        <end position="240"/>
    </location>
</feature>
<dbReference type="SUPFAM" id="SSF161098">
    <property type="entry name" value="MetI-like"/>
    <property type="match status" value="1"/>
</dbReference>
<gene>
    <name evidence="9" type="ORF">LKD32_10460</name>
</gene>
<evidence type="ECO:0000256" key="2">
    <source>
        <dbReference type="ARBA" id="ARBA00022448"/>
    </source>
</evidence>
<name>A0AAE3DKG9_9FIRM</name>
<comment type="caution">
    <text evidence="9">The sequence shown here is derived from an EMBL/GenBank/DDBJ whole genome shotgun (WGS) entry which is preliminary data.</text>
</comment>
<evidence type="ECO:0000256" key="1">
    <source>
        <dbReference type="ARBA" id="ARBA00004651"/>
    </source>
</evidence>
<feature type="transmembrane region" description="Helical" evidence="7">
    <location>
        <begin position="92"/>
        <end position="116"/>
    </location>
</feature>
<keyword evidence="3" id="KW-1003">Cell membrane</keyword>
<sequence>MKNTREKLTPVFFILAVLVFWEGAVRVLQIPLYVLPSPIAVVQALISESSELCGHALVTTGEALLGIVIAFVLSLVLGTLMDSFPAIRSSLYPILVVTQTVPMIVMAPILIIYMGFGMAPKILTVVLMCFFPVAVSFADGLARVNEEYVHLVRSYGAGKWKAYWLVKIPAAIPELLSGMKVAATYSISGAVVGEWLGSQKGLGYYLLRVKNSYMLDKVFACVVFIIVLSLCMNGLTRLIAWVTMPYERKKTGVRAGK</sequence>
<dbReference type="CDD" id="cd06261">
    <property type="entry name" value="TM_PBP2"/>
    <property type="match status" value="1"/>
</dbReference>
<dbReference type="EMBL" id="JAJEPU010000030">
    <property type="protein sequence ID" value="MCC2165289.1"/>
    <property type="molecule type" value="Genomic_DNA"/>
</dbReference>
<keyword evidence="6 7" id="KW-0472">Membrane</keyword>
<evidence type="ECO:0000313" key="10">
    <source>
        <dbReference type="Proteomes" id="UP001198962"/>
    </source>
</evidence>
<evidence type="ECO:0000313" key="9">
    <source>
        <dbReference type="EMBL" id="MCC2165289.1"/>
    </source>
</evidence>
<evidence type="ECO:0000256" key="6">
    <source>
        <dbReference type="ARBA" id="ARBA00023136"/>
    </source>
</evidence>
<dbReference type="PANTHER" id="PTHR30151">
    <property type="entry name" value="ALKANE SULFONATE ABC TRANSPORTER-RELATED, MEMBRANE SUBUNIT"/>
    <property type="match status" value="1"/>
</dbReference>
<evidence type="ECO:0000256" key="7">
    <source>
        <dbReference type="RuleBase" id="RU363032"/>
    </source>
</evidence>
<keyword evidence="10" id="KW-1185">Reference proteome</keyword>
<dbReference type="PROSITE" id="PS50928">
    <property type="entry name" value="ABC_TM1"/>
    <property type="match status" value="1"/>
</dbReference>
<feature type="transmembrane region" description="Helical" evidence="7">
    <location>
        <begin position="122"/>
        <end position="142"/>
    </location>
</feature>
<accession>A0AAE3DKG9</accession>
<feature type="transmembrane region" description="Helical" evidence="7">
    <location>
        <begin position="55"/>
        <end position="80"/>
    </location>
</feature>
<reference evidence="9" key="1">
    <citation type="submission" date="2021-10" db="EMBL/GenBank/DDBJ databases">
        <title>Anaerobic single-cell dispensing facilitates the cultivation of human gut bacteria.</title>
        <authorList>
            <person name="Afrizal A."/>
        </authorList>
    </citation>
    <scope>NUCLEOTIDE SEQUENCE</scope>
    <source>
        <strain evidence="9">CLA-AA-H274</strain>
    </source>
</reference>
<keyword evidence="2 7" id="KW-0813">Transport</keyword>
<keyword evidence="4 7" id="KW-0812">Transmembrane</keyword>
<evidence type="ECO:0000256" key="3">
    <source>
        <dbReference type="ARBA" id="ARBA00022475"/>
    </source>
</evidence>
<keyword evidence="5 7" id="KW-1133">Transmembrane helix</keyword>
<dbReference type="PANTHER" id="PTHR30151:SF20">
    <property type="entry name" value="ABC TRANSPORTER PERMEASE PROTEIN HI_0355-RELATED"/>
    <property type="match status" value="1"/>
</dbReference>
<evidence type="ECO:0000256" key="5">
    <source>
        <dbReference type="ARBA" id="ARBA00022989"/>
    </source>
</evidence>
<dbReference type="InterPro" id="IPR035906">
    <property type="entry name" value="MetI-like_sf"/>
</dbReference>
<dbReference type="RefSeq" id="WP_308451642.1">
    <property type="nucleotide sequence ID" value="NZ_JAJEPU010000030.1"/>
</dbReference>
<evidence type="ECO:0000256" key="4">
    <source>
        <dbReference type="ARBA" id="ARBA00022692"/>
    </source>
</evidence>
<dbReference type="AlphaFoldDB" id="A0AAE3DKG9"/>
<organism evidence="9 10">
    <name type="scientific">Brotaphodocola catenula</name>
    <dbReference type="NCBI Taxonomy" id="2885361"/>
    <lineage>
        <taxon>Bacteria</taxon>
        <taxon>Bacillati</taxon>
        <taxon>Bacillota</taxon>
        <taxon>Clostridia</taxon>
        <taxon>Lachnospirales</taxon>
        <taxon>Lachnospiraceae</taxon>
        <taxon>Brotaphodocola</taxon>
    </lineage>
</organism>
<comment type="subcellular location">
    <subcellularLocation>
        <location evidence="1 7">Cell membrane</location>
        <topology evidence="1 7">Multi-pass membrane protein</topology>
    </subcellularLocation>
</comment>
<dbReference type="Gene3D" id="1.10.3720.10">
    <property type="entry name" value="MetI-like"/>
    <property type="match status" value="1"/>
</dbReference>
<dbReference type="InterPro" id="IPR000515">
    <property type="entry name" value="MetI-like"/>
</dbReference>
<protein>
    <submittedName>
        <fullName evidence="9">ABC transporter permease</fullName>
    </submittedName>
</protein>
<feature type="transmembrane region" description="Helical" evidence="7">
    <location>
        <begin position="12"/>
        <end position="35"/>
    </location>
</feature>
<evidence type="ECO:0000259" key="8">
    <source>
        <dbReference type="PROSITE" id="PS50928"/>
    </source>
</evidence>
<proteinExistence type="inferred from homology"/>
<dbReference type="Pfam" id="PF00528">
    <property type="entry name" value="BPD_transp_1"/>
    <property type="match status" value="1"/>
</dbReference>
<feature type="domain" description="ABC transmembrane type-1" evidence="8">
    <location>
        <begin position="56"/>
        <end position="236"/>
    </location>
</feature>
<dbReference type="GO" id="GO:0055085">
    <property type="term" value="P:transmembrane transport"/>
    <property type="evidence" value="ECO:0007669"/>
    <property type="project" value="InterPro"/>
</dbReference>
<comment type="similarity">
    <text evidence="7">Belongs to the binding-protein-dependent transport system permease family.</text>
</comment>
<dbReference type="Proteomes" id="UP001198962">
    <property type="component" value="Unassembled WGS sequence"/>
</dbReference>